<dbReference type="GO" id="GO:0005740">
    <property type="term" value="C:mitochondrial envelope"/>
    <property type="evidence" value="ECO:0007669"/>
    <property type="project" value="TreeGrafter"/>
</dbReference>
<name>A0A0H5C6L9_CYBJN</name>
<organism evidence="2 3">
    <name type="scientific">Cyberlindnera jadinii (strain ATCC 18201 / CBS 1600 / BCRC 20928 / JCM 3617 / NBRC 0987 / NRRL Y-1542)</name>
    <name type="common">Torula yeast</name>
    <name type="synonym">Candida utilis</name>
    <dbReference type="NCBI Taxonomy" id="983966"/>
    <lineage>
        <taxon>Eukaryota</taxon>
        <taxon>Fungi</taxon>
        <taxon>Dikarya</taxon>
        <taxon>Ascomycota</taxon>
        <taxon>Saccharomycotina</taxon>
        <taxon>Saccharomycetes</taxon>
        <taxon>Phaffomycetales</taxon>
        <taxon>Phaffomycetaceae</taxon>
        <taxon>Cyberlindnera</taxon>
    </lineage>
</organism>
<gene>
    <name evidence="2" type="ORF">BN1211_4377</name>
</gene>
<evidence type="ECO:0008006" key="4">
    <source>
        <dbReference type="Google" id="ProtNLM"/>
    </source>
</evidence>
<dbReference type="AlphaFoldDB" id="A0A0H5C6L9"/>
<dbReference type="Proteomes" id="UP000038830">
    <property type="component" value="Unassembled WGS sequence"/>
</dbReference>
<dbReference type="Pfam" id="PF08634">
    <property type="entry name" value="Pet127"/>
    <property type="match status" value="1"/>
</dbReference>
<evidence type="ECO:0000256" key="1">
    <source>
        <dbReference type="SAM" id="MobiDB-lite"/>
    </source>
</evidence>
<dbReference type="GO" id="GO:0000964">
    <property type="term" value="P:mitochondrial RNA 5'-end processing"/>
    <property type="evidence" value="ECO:0007669"/>
    <property type="project" value="TreeGrafter"/>
</dbReference>
<evidence type="ECO:0000313" key="3">
    <source>
        <dbReference type="Proteomes" id="UP000038830"/>
    </source>
</evidence>
<proteinExistence type="predicted"/>
<dbReference type="PANTHER" id="PTHR31014">
    <property type="entry name" value="MITOCHONDRIAL TRANSLATION SYSTEM COMPONENT PET127-RELATED"/>
    <property type="match status" value="1"/>
</dbReference>
<feature type="compositionally biased region" description="Low complexity" evidence="1">
    <location>
        <begin position="42"/>
        <end position="53"/>
    </location>
</feature>
<sequence length="657" mass="75053">MRFLRFKHSSSVPEKLESIVAKGFERLSKSLARGSNTQVHGNRSTTSTTASNNGKRQSSRRGTHDSDRRVPHDLRLDHGNGRYGFFRPSSQPMEFDSIAKSSTLYQGTLDAPGQFQYTTLQVPGQSDIPKLQHKLSRVLFSPGVHYLQDPRTQVYNFNPYLQDIMPVDQFDFDAISTFVTASKDETLTALAQANGLKYYASTSSMTGALSQLHFLLSNFRPVSLLDFSRQQPETLGKMTKGARLPATMILRNRNGCYAIDSDKSSDREIVLSLLGHSLERFLTKTPQEYELYKKRPQERMEKIKEVNTYHYAKSGPFLMRSQLDCHDDRLLGTGTFDLKTRAVAAVRHDLAHAEKNLTGYSIVKTKGRFESFERELLELSRSTMLKYSLQARIGNMDGIFIAYHNISKMFGFQYLPLSKMDEILHSFGLPAIDYMDQKRSLNDTVENLSTKMANEEFILSLEIWDKVLSYITNELPNTSFRLIMHTVPISKFESKLRVIATRISDEEVETLQKSGEKLQKLLANASTEEHSEIVRYHVKEIMKLNQSLRHSPVGIEVQVKSTINDIVIRERHPVFEHMDDCWKVDVKLTQMNTAQAIEVYNTCLSEKMNILMNQTLLKTDEDASSLMKVLRLLGENRMHEDKNTTANAKGKVIWNDE</sequence>
<reference evidence="3" key="1">
    <citation type="journal article" date="2015" name="J. Biotechnol.">
        <title>The structure of the Cyberlindnera jadinii genome and its relation to Candida utilis analyzed by the occurrence of single nucleotide polymorphisms.</title>
        <authorList>
            <person name="Rupp O."/>
            <person name="Brinkrolf K."/>
            <person name="Buerth C."/>
            <person name="Kunigo M."/>
            <person name="Schneider J."/>
            <person name="Jaenicke S."/>
            <person name="Goesmann A."/>
            <person name="Puehler A."/>
            <person name="Jaeger K.-E."/>
            <person name="Ernst J.F."/>
        </authorList>
    </citation>
    <scope>NUCLEOTIDE SEQUENCE [LARGE SCALE GENOMIC DNA]</scope>
    <source>
        <strain evidence="3">ATCC 18201 / CBS 1600 / BCRC 20928 / JCM 3617 / NBRC 0987 / NRRL Y-1542</strain>
    </source>
</reference>
<dbReference type="PANTHER" id="PTHR31014:SF0">
    <property type="entry name" value="MITOCHONDRIAL TRANSLATION SYSTEM COMPONENT PET127-RELATED"/>
    <property type="match status" value="1"/>
</dbReference>
<evidence type="ECO:0000313" key="2">
    <source>
        <dbReference type="EMBL" id="CEP23731.1"/>
    </source>
</evidence>
<feature type="region of interest" description="Disordered" evidence="1">
    <location>
        <begin position="31"/>
        <end position="83"/>
    </location>
</feature>
<dbReference type="EMBL" id="CDQK01000005">
    <property type="protein sequence ID" value="CEP23731.1"/>
    <property type="molecule type" value="Genomic_DNA"/>
</dbReference>
<protein>
    <recommendedName>
        <fullName evidence="4">Pet127-domain-containing protein</fullName>
    </recommendedName>
</protein>
<feature type="compositionally biased region" description="Basic and acidic residues" evidence="1">
    <location>
        <begin position="62"/>
        <end position="80"/>
    </location>
</feature>
<dbReference type="InterPro" id="IPR013943">
    <property type="entry name" value="Pet127"/>
</dbReference>
<accession>A0A0H5C6L9</accession>